<proteinExistence type="predicted"/>
<evidence type="ECO:0000256" key="6">
    <source>
        <dbReference type="ARBA" id="ARBA00022777"/>
    </source>
</evidence>
<dbReference type="SUPFAM" id="SSF53784">
    <property type="entry name" value="Phosphofructokinase"/>
    <property type="match status" value="1"/>
</dbReference>
<evidence type="ECO:0000256" key="4">
    <source>
        <dbReference type="ARBA" id="ARBA00022723"/>
    </source>
</evidence>
<dbReference type="GO" id="GO:0003872">
    <property type="term" value="F:6-phosphofructokinase activity"/>
    <property type="evidence" value="ECO:0007669"/>
    <property type="project" value="UniProtKB-EC"/>
</dbReference>
<reference evidence="13" key="1">
    <citation type="journal article" date="2019" name="Nat. Commun.">
        <title>Expansion of phycobilisome linker gene families in mesophilic red algae.</title>
        <authorList>
            <person name="Lee J."/>
            <person name="Kim D."/>
            <person name="Bhattacharya D."/>
            <person name="Yoon H.S."/>
        </authorList>
    </citation>
    <scope>NUCLEOTIDE SEQUENCE [LARGE SCALE GENOMIC DNA]</scope>
    <source>
        <strain evidence="13">CCMP 1328</strain>
    </source>
</reference>
<dbReference type="GO" id="GO:0005524">
    <property type="term" value="F:ATP binding"/>
    <property type="evidence" value="ECO:0007669"/>
    <property type="project" value="UniProtKB-KW"/>
</dbReference>
<evidence type="ECO:0000256" key="2">
    <source>
        <dbReference type="ARBA" id="ARBA00002659"/>
    </source>
</evidence>
<dbReference type="NCBIfam" id="NF005301">
    <property type="entry name" value="PRK06830.1"/>
    <property type="match status" value="1"/>
</dbReference>
<dbReference type="OrthoDB" id="537915at2759"/>
<evidence type="ECO:0000256" key="3">
    <source>
        <dbReference type="ARBA" id="ARBA00022679"/>
    </source>
</evidence>
<dbReference type="PRINTS" id="PR00476">
    <property type="entry name" value="PHFRCTKINASE"/>
</dbReference>
<dbReference type="PIRSF" id="PIRSF000534">
    <property type="entry name" value="PPi_PFK_TP0108"/>
    <property type="match status" value="1"/>
</dbReference>
<evidence type="ECO:0000256" key="7">
    <source>
        <dbReference type="ARBA" id="ARBA00022840"/>
    </source>
</evidence>
<evidence type="ECO:0000256" key="1">
    <source>
        <dbReference type="ARBA" id="ARBA00001946"/>
    </source>
</evidence>
<comment type="catalytic activity">
    <reaction evidence="10">
        <text>beta-D-fructose 6-phosphate + ATP = beta-D-fructose 1,6-bisphosphate + ADP + H(+)</text>
        <dbReference type="Rhea" id="RHEA:16109"/>
        <dbReference type="ChEBI" id="CHEBI:15378"/>
        <dbReference type="ChEBI" id="CHEBI:30616"/>
        <dbReference type="ChEBI" id="CHEBI:32966"/>
        <dbReference type="ChEBI" id="CHEBI:57634"/>
        <dbReference type="ChEBI" id="CHEBI:456216"/>
        <dbReference type="EC" id="2.7.1.11"/>
    </reaction>
</comment>
<accession>A0A5J4YQ27</accession>
<evidence type="ECO:0000256" key="5">
    <source>
        <dbReference type="ARBA" id="ARBA00022741"/>
    </source>
</evidence>
<dbReference type="InterPro" id="IPR022953">
    <property type="entry name" value="ATP_PFK"/>
</dbReference>
<keyword evidence="4" id="KW-0479">Metal-binding</keyword>
<dbReference type="PANTHER" id="PTHR45770">
    <property type="entry name" value="ATP-DEPENDENT 6-PHOSPHOFRUCTOKINASE 1"/>
    <property type="match status" value="1"/>
</dbReference>
<gene>
    <name evidence="12" type="ORF">FVE85_8014</name>
</gene>
<dbReference type="GO" id="GO:0046872">
    <property type="term" value="F:metal ion binding"/>
    <property type="evidence" value="ECO:0007669"/>
    <property type="project" value="UniProtKB-KW"/>
</dbReference>
<dbReference type="GO" id="GO:0005737">
    <property type="term" value="C:cytoplasm"/>
    <property type="evidence" value="ECO:0007669"/>
    <property type="project" value="UniProtKB-ARBA"/>
</dbReference>
<dbReference type="GO" id="GO:0006002">
    <property type="term" value="P:fructose 6-phosphate metabolic process"/>
    <property type="evidence" value="ECO:0007669"/>
    <property type="project" value="InterPro"/>
</dbReference>
<dbReference type="FunFam" id="3.40.50.450:FF:000002">
    <property type="entry name" value="ATP-dependent 6-phosphofructokinase"/>
    <property type="match status" value="1"/>
</dbReference>
<dbReference type="Proteomes" id="UP000324585">
    <property type="component" value="Unassembled WGS sequence"/>
</dbReference>
<name>A0A5J4YQ27_PORPP</name>
<keyword evidence="5" id="KW-0547">Nucleotide-binding</keyword>
<dbReference type="InterPro" id="IPR012004">
    <property type="entry name" value="PyroP-dep_PFK_TP0108"/>
</dbReference>
<dbReference type="InterPro" id="IPR035966">
    <property type="entry name" value="PKF_sf"/>
</dbReference>
<comment type="caution">
    <text evidence="12">The sequence shown here is derived from an EMBL/GenBank/DDBJ whole genome shotgun (WGS) entry which is preliminary data.</text>
</comment>
<keyword evidence="7" id="KW-0067">ATP-binding</keyword>
<dbReference type="AlphaFoldDB" id="A0A5J4YQ27"/>
<dbReference type="InterPro" id="IPR050929">
    <property type="entry name" value="PFKA"/>
</dbReference>
<evidence type="ECO:0000256" key="10">
    <source>
        <dbReference type="ARBA" id="ARBA00048070"/>
    </source>
</evidence>
<evidence type="ECO:0000256" key="9">
    <source>
        <dbReference type="ARBA" id="ARBA00023152"/>
    </source>
</evidence>
<dbReference type="InterPro" id="IPR000023">
    <property type="entry name" value="Phosphofructokinase_dom"/>
</dbReference>
<evidence type="ECO:0000313" key="12">
    <source>
        <dbReference type="EMBL" id="KAA8492507.1"/>
    </source>
</evidence>
<dbReference type="Gene3D" id="3.40.50.450">
    <property type="match status" value="1"/>
</dbReference>
<comment type="cofactor">
    <cofactor evidence="1">
        <name>Mg(2+)</name>
        <dbReference type="ChEBI" id="CHEBI:18420"/>
    </cofactor>
</comment>
<protein>
    <submittedName>
        <fullName evidence="12">ATP-dependent 6-phosphofructokinase 7</fullName>
    </submittedName>
</protein>
<evidence type="ECO:0000259" key="11">
    <source>
        <dbReference type="Pfam" id="PF00365"/>
    </source>
</evidence>
<dbReference type="EMBL" id="VRMN01000009">
    <property type="protein sequence ID" value="KAA8492507.1"/>
    <property type="molecule type" value="Genomic_DNA"/>
</dbReference>
<keyword evidence="13" id="KW-1185">Reference proteome</keyword>
<organism evidence="12 13">
    <name type="scientific">Porphyridium purpureum</name>
    <name type="common">Red alga</name>
    <name type="synonym">Porphyridium cruentum</name>
    <dbReference type="NCBI Taxonomy" id="35688"/>
    <lineage>
        <taxon>Eukaryota</taxon>
        <taxon>Rhodophyta</taxon>
        <taxon>Bangiophyceae</taxon>
        <taxon>Porphyridiales</taxon>
        <taxon>Porphyridiaceae</taxon>
        <taxon>Porphyridium</taxon>
    </lineage>
</organism>
<comment type="function">
    <text evidence="2">Catalyzes the phosphorylation of D-fructose 6-phosphate to fructose 1,6-bisphosphate by ATP, the first committing step of glycolysis.</text>
</comment>
<dbReference type="OMA" id="SRIHFRG"/>
<dbReference type="UniPathway" id="UPA00109">
    <property type="reaction ID" value="UER00182"/>
</dbReference>
<evidence type="ECO:0000256" key="8">
    <source>
        <dbReference type="ARBA" id="ARBA00022842"/>
    </source>
</evidence>
<keyword evidence="6 12" id="KW-0418">Kinase</keyword>
<evidence type="ECO:0000313" key="13">
    <source>
        <dbReference type="Proteomes" id="UP000324585"/>
    </source>
</evidence>
<keyword evidence="9" id="KW-0324">Glycolysis</keyword>
<feature type="domain" description="Phosphofructokinase" evidence="11">
    <location>
        <begin position="136"/>
        <end position="442"/>
    </location>
</feature>
<dbReference type="Pfam" id="PF00365">
    <property type="entry name" value="PFK"/>
    <property type="match status" value="1"/>
</dbReference>
<keyword evidence="3" id="KW-0808">Transferase</keyword>
<sequence>MAQNLGALKRMNTEDYILQRQEEMGEDSQAYHDLPKIMKPGSEAKEGFSKVLQSNNEMFHQYQYPPKVSDWKFCGSFPSPLTTNPSRANLGKTFVSNNETVLVDIIGHASVGTISREFLRAGPREYVSYHPDHVKAAIVTCGGLCPGLNSVVREIFTSLTSLYGVKEVYGVPMGFRGFYATEFSIKKLDYEYIDTIHHEGGSVLGSSRGGHDTKLIVDAIQDFGFNHIYIIGGDGTHRGAMKIFDELRERELKVTICGIPKTIDNDIALIDKSFGFDTAVEEAQRAIRSGKVEARSTVNGIGLIKLMGRHSGMIAMYSCLASRDVNACLIPEVPFELNGSNGLFQYIQDCFDRRGHCVIVVAEGAGMDLLQEELAKAGTDASGNVKYPDIGLWLKSKINEHFAANKREINLKYIDPTYMIRTVPPNANDQIMCSLLGQSAVHGAMAGFSGFTVGLVNTHYVMIPMEDIANRGRSKVDPHSRMWHRVAATTGQPNFQNPK</sequence>
<keyword evidence="8" id="KW-0460">Magnesium</keyword>